<evidence type="ECO:0000313" key="2">
    <source>
        <dbReference type="EMBL" id="RDD81413.1"/>
    </source>
</evidence>
<dbReference type="AlphaFoldDB" id="A0A369UM42"/>
<evidence type="ECO:0000313" key="3">
    <source>
        <dbReference type="Proteomes" id="UP000253782"/>
    </source>
</evidence>
<organism evidence="2 3">
    <name type="scientific">Dyella tabacisoli</name>
    <dbReference type="NCBI Taxonomy" id="2282381"/>
    <lineage>
        <taxon>Bacteria</taxon>
        <taxon>Pseudomonadati</taxon>
        <taxon>Pseudomonadota</taxon>
        <taxon>Gammaproteobacteria</taxon>
        <taxon>Lysobacterales</taxon>
        <taxon>Rhodanobacteraceae</taxon>
        <taxon>Dyella</taxon>
    </lineage>
</organism>
<sequence length="131" mass="14459">MPTDRITPSSSLIETMRALARDRAKGPGQNNQVADAGSSPRHQAPPSATDKVSELRQRLRSLIADVDVADTQSLTHAREPVLREILLWEFGSDFRQDSQFLLMVTAIGKAFDADPGFQQRFAELVAGLQKK</sequence>
<evidence type="ECO:0000256" key="1">
    <source>
        <dbReference type="SAM" id="MobiDB-lite"/>
    </source>
</evidence>
<dbReference type="EMBL" id="QQAH01000010">
    <property type="protein sequence ID" value="RDD81413.1"/>
    <property type="molecule type" value="Genomic_DNA"/>
</dbReference>
<dbReference type="OrthoDB" id="5955669at2"/>
<name>A0A369UM42_9GAMM</name>
<dbReference type="Proteomes" id="UP000253782">
    <property type="component" value="Unassembled WGS sequence"/>
</dbReference>
<protein>
    <submittedName>
        <fullName evidence="2">Uncharacterized protein</fullName>
    </submittedName>
</protein>
<comment type="caution">
    <text evidence="2">The sequence shown here is derived from an EMBL/GenBank/DDBJ whole genome shotgun (WGS) entry which is preliminary data.</text>
</comment>
<keyword evidence="3" id="KW-1185">Reference proteome</keyword>
<gene>
    <name evidence="2" type="ORF">DVJ77_11915</name>
</gene>
<dbReference type="RefSeq" id="WP_114845756.1">
    <property type="nucleotide sequence ID" value="NZ_JBHSPE010000020.1"/>
</dbReference>
<accession>A0A369UM42</accession>
<proteinExistence type="predicted"/>
<feature type="region of interest" description="Disordered" evidence="1">
    <location>
        <begin position="19"/>
        <end position="54"/>
    </location>
</feature>
<reference evidence="2 3" key="1">
    <citation type="submission" date="2018-07" db="EMBL/GenBank/DDBJ databases">
        <title>Dyella tabacisoli L4-6T, whole genome shotgun sequence.</title>
        <authorList>
            <person name="Zhou X.-K."/>
            <person name="Li W.-J."/>
            <person name="Duan Y.-Q."/>
        </authorList>
    </citation>
    <scope>NUCLEOTIDE SEQUENCE [LARGE SCALE GENOMIC DNA]</scope>
    <source>
        <strain evidence="2 3">L4-6</strain>
    </source>
</reference>